<proteinExistence type="predicted"/>
<evidence type="ECO:0000313" key="2">
    <source>
        <dbReference type="Proteomes" id="UP000015106"/>
    </source>
</evidence>
<accession>A0A8R7QUP8</accession>
<evidence type="ECO:0000313" key="1">
    <source>
        <dbReference type="EnsemblPlants" id="TuG1812G0600002916.01.T02.cds447864"/>
    </source>
</evidence>
<reference evidence="1" key="2">
    <citation type="submission" date="2018-03" db="EMBL/GenBank/DDBJ databases">
        <title>The Triticum urartu genome reveals the dynamic nature of wheat genome evolution.</title>
        <authorList>
            <person name="Ling H."/>
            <person name="Ma B."/>
            <person name="Shi X."/>
            <person name="Liu H."/>
            <person name="Dong L."/>
            <person name="Sun H."/>
            <person name="Cao Y."/>
            <person name="Gao Q."/>
            <person name="Zheng S."/>
            <person name="Li Y."/>
            <person name="Yu Y."/>
            <person name="Du H."/>
            <person name="Qi M."/>
            <person name="Li Y."/>
            <person name="Yu H."/>
            <person name="Cui Y."/>
            <person name="Wang N."/>
            <person name="Chen C."/>
            <person name="Wu H."/>
            <person name="Zhao Y."/>
            <person name="Zhang J."/>
            <person name="Li Y."/>
            <person name="Zhou W."/>
            <person name="Zhang B."/>
            <person name="Hu W."/>
            <person name="Eijk M."/>
            <person name="Tang J."/>
            <person name="Witsenboer H."/>
            <person name="Zhao S."/>
            <person name="Li Z."/>
            <person name="Zhang A."/>
            <person name="Wang D."/>
            <person name="Liang C."/>
        </authorList>
    </citation>
    <scope>NUCLEOTIDE SEQUENCE [LARGE SCALE GENOMIC DNA]</scope>
    <source>
        <strain evidence="1">cv. G1812</strain>
    </source>
</reference>
<dbReference type="Proteomes" id="UP000015106">
    <property type="component" value="Chromosome 6"/>
</dbReference>
<organism evidence="1 2">
    <name type="scientific">Triticum urartu</name>
    <name type="common">Red wild einkorn</name>
    <name type="synonym">Crithodium urartu</name>
    <dbReference type="NCBI Taxonomy" id="4572"/>
    <lineage>
        <taxon>Eukaryota</taxon>
        <taxon>Viridiplantae</taxon>
        <taxon>Streptophyta</taxon>
        <taxon>Embryophyta</taxon>
        <taxon>Tracheophyta</taxon>
        <taxon>Spermatophyta</taxon>
        <taxon>Magnoliopsida</taxon>
        <taxon>Liliopsida</taxon>
        <taxon>Poales</taxon>
        <taxon>Poaceae</taxon>
        <taxon>BOP clade</taxon>
        <taxon>Pooideae</taxon>
        <taxon>Triticodae</taxon>
        <taxon>Triticeae</taxon>
        <taxon>Triticinae</taxon>
        <taxon>Triticum</taxon>
    </lineage>
</organism>
<sequence>MGMTFPSEAFARQSHGARLASLSIASFMILVFPFCLAAEQSKIQAEALDSEGTTLSMKCSASLNIPE</sequence>
<reference evidence="2" key="1">
    <citation type="journal article" date="2013" name="Nature">
        <title>Draft genome of the wheat A-genome progenitor Triticum urartu.</title>
        <authorList>
            <person name="Ling H.Q."/>
            <person name="Zhao S."/>
            <person name="Liu D."/>
            <person name="Wang J."/>
            <person name="Sun H."/>
            <person name="Zhang C."/>
            <person name="Fan H."/>
            <person name="Li D."/>
            <person name="Dong L."/>
            <person name="Tao Y."/>
            <person name="Gao C."/>
            <person name="Wu H."/>
            <person name="Li Y."/>
            <person name="Cui Y."/>
            <person name="Guo X."/>
            <person name="Zheng S."/>
            <person name="Wang B."/>
            <person name="Yu K."/>
            <person name="Liang Q."/>
            <person name="Yang W."/>
            <person name="Lou X."/>
            <person name="Chen J."/>
            <person name="Feng M."/>
            <person name="Jian J."/>
            <person name="Zhang X."/>
            <person name="Luo G."/>
            <person name="Jiang Y."/>
            <person name="Liu J."/>
            <person name="Wang Z."/>
            <person name="Sha Y."/>
            <person name="Zhang B."/>
            <person name="Wu H."/>
            <person name="Tang D."/>
            <person name="Shen Q."/>
            <person name="Xue P."/>
            <person name="Zou S."/>
            <person name="Wang X."/>
            <person name="Liu X."/>
            <person name="Wang F."/>
            <person name="Yang Y."/>
            <person name="An X."/>
            <person name="Dong Z."/>
            <person name="Zhang K."/>
            <person name="Zhang X."/>
            <person name="Luo M.C."/>
            <person name="Dvorak J."/>
            <person name="Tong Y."/>
            <person name="Wang J."/>
            <person name="Yang H."/>
            <person name="Li Z."/>
            <person name="Wang D."/>
            <person name="Zhang A."/>
            <person name="Wang J."/>
        </authorList>
    </citation>
    <scope>NUCLEOTIDE SEQUENCE</scope>
    <source>
        <strain evidence="2">cv. G1812</strain>
    </source>
</reference>
<protein>
    <submittedName>
        <fullName evidence="1">Uncharacterized protein</fullName>
    </submittedName>
</protein>
<dbReference type="EnsemblPlants" id="TuG1812G0600002916.01.T02">
    <property type="protein sequence ID" value="TuG1812G0600002916.01.T02.cds447864"/>
    <property type="gene ID" value="TuG1812G0600002916.01"/>
</dbReference>
<dbReference type="AlphaFoldDB" id="A0A8R7QUP8"/>
<keyword evidence="2" id="KW-1185">Reference proteome</keyword>
<dbReference type="Gramene" id="TuG1812G0600002916.01.T02">
    <property type="protein sequence ID" value="TuG1812G0600002916.01.T02.cds447864"/>
    <property type="gene ID" value="TuG1812G0600002916.01"/>
</dbReference>
<reference evidence="1" key="3">
    <citation type="submission" date="2022-06" db="UniProtKB">
        <authorList>
            <consortium name="EnsemblPlants"/>
        </authorList>
    </citation>
    <scope>IDENTIFICATION</scope>
</reference>
<name>A0A8R7QUP8_TRIUA</name>